<dbReference type="PANTHER" id="PTHR30373">
    <property type="entry name" value="UPF0603 PROTEIN YGCG"/>
    <property type="match status" value="1"/>
</dbReference>
<dbReference type="Proteomes" id="UP001212263">
    <property type="component" value="Unassembled WGS sequence"/>
</dbReference>
<dbReference type="EMBL" id="QRYW01000024">
    <property type="protein sequence ID" value="RGV25116.1"/>
    <property type="molecule type" value="Genomic_DNA"/>
</dbReference>
<dbReference type="Proteomes" id="UP000283426">
    <property type="component" value="Unassembled WGS sequence"/>
</dbReference>
<name>A0A412TKM8_9BACT</name>
<evidence type="ECO:0000313" key="6">
    <source>
        <dbReference type="EMBL" id="RGU54367.1"/>
    </source>
</evidence>
<evidence type="ECO:0000256" key="1">
    <source>
        <dbReference type="SAM" id="Phobius"/>
    </source>
</evidence>
<protein>
    <submittedName>
        <fullName evidence="6">TPM domain-containing protein</fullName>
    </submittedName>
</protein>
<evidence type="ECO:0000313" key="5">
    <source>
        <dbReference type="EMBL" id="MDB9222716.1"/>
    </source>
</evidence>
<dbReference type="PANTHER" id="PTHR30373:SF2">
    <property type="entry name" value="UPF0603 PROTEIN YGCG"/>
    <property type="match status" value="1"/>
</dbReference>
<reference evidence="9 10" key="1">
    <citation type="submission" date="2018-08" db="EMBL/GenBank/DDBJ databases">
        <title>A genome reference for cultivated species of the human gut microbiota.</title>
        <authorList>
            <person name="Zou Y."/>
            <person name="Xue W."/>
            <person name="Luo G."/>
        </authorList>
    </citation>
    <scope>NUCLEOTIDE SEQUENCE [LARGE SCALE GENOMIC DNA]</scope>
    <source>
        <strain evidence="7 9">AF14-6AC</strain>
        <strain evidence="6 10">AF16-14</strain>
        <strain evidence="8 11">OF03-11</strain>
    </source>
</reference>
<dbReference type="Gene3D" id="3.10.310.50">
    <property type="match status" value="1"/>
</dbReference>
<dbReference type="Proteomes" id="UP001199750">
    <property type="component" value="Unassembled WGS sequence"/>
</dbReference>
<evidence type="ECO:0000313" key="7">
    <source>
        <dbReference type="EMBL" id="RGV25116.1"/>
    </source>
</evidence>
<dbReference type="Proteomes" id="UP000284243">
    <property type="component" value="Unassembled WGS sequence"/>
</dbReference>
<dbReference type="GeneID" id="61276281"/>
<keyword evidence="2" id="KW-0732">Signal</keyword>
<evidence type="ECO:0000313" key="10">
    <source>
        <dbReference type="Proteomes" id="UP000284243"/>
    </source>
</evidence>
<reference evidence="4" key="2">
    <citation type="submission" date="2022-01" db="EMBL/GenBank/DDBJ databases">
        <title>Collection of gut derived symbiotic bacterial strains cultured from healthy donors.</title>
        <authorList>
            <person name="Lin H."/>
            <person name="Kohout C."/>
            <person name="Waligurski E."/>
            <person name="Pamer E.G."/>
        </authorList>
    </citation>
    <scope>NUCLEOTIDE SEQUENCE</scope>
    <source>
        <strain evidence="4">DFI.1.149</strain>
    </source>
</reference>
<reference evidence="5" key="3">
    <citation type="submission" date="2023-01" db="EMBL/GenBank/DDBJ databases">
        <title>Human gut microbiome strain richness.</title>
        <authorList>
            <person name="Chen-Liaw A."/>
        </authorList>
    </citation>
    <scope>NUCLEOTIDE SEQUENCE</scope>
    <source>
        <strain evidence="5">RTP21484st1_B7_RTP21484_190118</strain>
    </source>
</reference>
<evidence type="ECO:0000313" key="8">
    <source>
        <dbReference type="EMBL" id="RGY08372.1"/>
    </source>
</evidence>
<dbReference type="Pfam" id="PF04536">
    <property type="entry name" value="TPM_phosphatase"/>
    <property type="match status" value="1"/>
</dbReference>
<proteinExistence type="predicted"/>
<accession>A0A412TKM8</accession>
<organism evidence="6 10">
    <name type="scientific">Odoribacter splanchnicus</name>
    <dbReference type="NCBI Taxonomy" id="28118"/>
    <lineage>
        <taxon>Bacteria</taxon>
        <taxon>Pseudomonadati</taxon>
        <taxon>Bacteroidota</taxon>
        <taxon>Bacteroidia</taxon>
        <taxon>Bacteroidales</taxon>
        <taxon>Odoribacteraceae</taxon>
        <taxon>Odoribacter</taxon>
    </lineage>
</organism>
<dbReference type="EMBL" id="JAKNDN010000013">
    <property type="protein sequence ID" value="MCG4959806.1"/>
    <property type="molecule type" value="Genomic_DNA"/>
</dbReference>
<evidence type="ECO:0000313" key="11">
    <source>
        <dbReference type="Proteomes" id="UP000284434"/>
    </source>
</evidence>
<feature type="signal peptide" evidence="2">
    <location>
        <begin position="1"/>
        <end position="18"/>
    </location>
</feature>
<dbReference type="InterPro" id="IPR007621">
    <property type="entry name" value="TPM_dom"/>
</dbReference>
<evidence type="ECO:0000313" key="4">
    <source>
        <dbReference type="EMBL" id="MCG4959806.1"/>
    </source>
</evidence>
<dbReference type="OMA" id="ICKRIQM"/>
<evidence type="ECO:0000256" key="2">
    <source>
        <dbReference type="SAM" id="SignalP"/>
    </source>
</evidence>
<feature type="chain" id="PRO_5042713392" evidence="2">
    <location>
        <begin position="19"/>
        <end position="253"/>
    </location>
</feature>
<keyword evidence="1" id="KW-0472">Membrane</keyword>
<feature type="transmembrane region" description="Helical" evidence="1">
    <location>
        <begin position="176"/>
        <end position="195"/>
    </location>
</feature>
<dbReference type="EMBL" id="JAQMRD010000006">
    <property type="protein sequence ID" value="MDB9222716.1"/>
    <property type="molecule type" value="Genomic_DNA"/>
</dbReference>
<dbReference type="AlphaFoldDB" id="A0A412TKM8"/>
<gene>
    <name evidence="7" type="ORF">DWW24_11950</name>
    <name evidence="6" type="ORF">DWW57_16420</name>
    <name evidence="8" type="ORF">DXA53_04855</name>
    <name evidence="4" type="ORF">L0P03_08085</name>
    <name evidence="5" type="ORF">PN645_06800</name>
</gene>
<sequence>MKRSVLIFFICITSFLQAQDLPEPMRPKRIVNDFTQLFSPQQQQALEQKLRNFNDTSSTQIAIVTVPTLQGYAPSDYAQRLAEKWGVGQKGKDNGVLLLIKPKSRTEKGQVAIAVGYGLEGVIPDAIASRIIRNEIIPEFQQNNYYRGINKATDVLMQLAGGEFTAEQYARKNGNGSAEVIIIPILILFLLPLFFRRKKGYTTGSHGSGGIPPIFFGGFGGGGSNFGSFSGGSGSFGGFGGGSFGGGGASGSW</sequence>
<dbReference type="Proteomes" id="UP000284434">
    <property type="component" value="Unassembled WGS sequence"/>
</dbReference>
<comment type="caution">
    <text evidence="6">The sequence shown here is derived from an EMBL/GenBank/DDBJ whole genome shotgun (WGS) entry which is preliminary data.</text>
</comment>
<dbReference type="EMBL" id="QSCO01000005">
    <property type="protein sequence ID" value="RGY08372.1"/>
    <property type="molecule type" value="Genomic_DNA"/>
</dbReference>
<evidence type="ECO:0000259" key="3">
    <source>
        <dbReference type="Pfam" id="PF04536"/>
    </source>
</evidence>
<dbReference type="RefSeq" id="WP_013613217.1">
    <property type="nucleotide sequence ID" value="NZ_CABJFF010000017.1"/>
</dbReference>
<keyword evidence="1" id="KW-1133">Transmembrane helix</keyword>
<dbReference type="EMBL" id="QRYC01000032">
    <property type="protein sequence ID" value="RGU54367.1"/>
    <property type="molecule type" value="Genomic_DNA"/>
</dbReference>
<keyword evidence="1" id="KW-0812">Transmembrane</keyword>
<feature type="domain" description="TPM" evidence="3">
    <location>
        <begin position="31"/>
        <end position="158"/>
    </location>
</feature>
<evidence type="ECO:0000313" key="9">
    <source>
        <dbReference type="Proteomes" id="UP000283426"/>
    </source>
</evidence>